<accession>A0A1S2VQB5</accession>
<dbReference type="Gene3D" id="2.120.10.30">
    <property type="entry name" value="TolB, C-terminal domain"/>
    <property type="match status" value="1"/>
</dbReference>
<dbReference type="RefSeq" id="WP_071501457.1">
    <property type="nucleotide sequence ID" value="NZ_MORL01000001.1"/>
</dbReference>
<dbReference type="Pfam" id="PF07995">
    <property type="entry name" value="GSDH"/>
    <property type="match status" value="1"/>
</dbReference>
<dbReference type="InterPro" id="IPR012938">
    <property type="entry name" value="Glc/Sorbosone_DH"/>
</dbReference>
<gene>
    <name evidence="2" type="ORF">BLX24_02385</name>
</gene>
<dbReference type="Proteomes" id="UP000181790">
    <property type="component" value="Unassembled WGS sequence"/>
</dbReference>
<dbReference type="OrthoDB" id="9770043at2"/>
<keyword evidence="3" id="KW-1185">Reference proteome</keyword>
<evidence type="ECO:0000313" key="3">
    <source>
        <dbReference type="Proteomes" id="UP000181790"/>
    </source>
</evidence>
<name>A0A1S2VQB5_9BACT</name>
<evidence type="ECO:0000313" key="2">
    <source>
        <dbReference type="EMBL" id="OIN60952.1"/>
    </source>
</evidence>
<sequence length="206" mass="22331">MFGKAIITLFFSLAATAGFSWLISMACSRKSQHSASVVQASTGNLVNVVSAGPAVTFSLPVEFSQANDGSNRVFVIERPGRIQVFEKEASAAAAKTFLDIRSRVSGGPQHGLISLAFDPAYEANGFFYVNYTKEDPEETVISRFKSITPTEADPDSEQILMRLKIPFTNYSGGKLLFGPDGSLYIATNDGKQSTLRKVYTGHDDLN</sequence>
<reference evidence="2 3" key="1">
    <citation type="submission" date="2016-10" db="EMBL/GenBank/DDBJ databases">
        <title>Arsenicibacter rosenii gen. nov., sp. nov., an efficient arsenic-methylating bacterium isolated from an arsenic-contaminated paddy soil.</title>
        <authorList>
            <person name="Huang K."/>
        </authorList>
    </citation>
    <scope>NUCLEOTIDE SEQUENCE [LARGE SCALE GENOMIC DNA]</scope>
    <source>
        <strain evidence="2 3">SM-1</strain>
    </source>
</reference>
<dbReference type="AlphaFoldDB" id="A0A1S2VQB5"/>
<feature type="domain" description="Glucose/Sorbosone dehydrogenase" evidence="1">
    <location>
        <begin position="60"/>
        <end position="193"/>
    </location>
</feature>
<evidence type="ECO:0000259" key="1">
    <source>
        <dbReference type="Pfam" id="PF07995"/>
    </source>
</evidence>
<dbReference type="SUPFAM" id="SSF50952">
    <property type="entry name" value="Soluble quinoprotein glucose dehydrogenase"/>
    <property type="match status" value="1"/>
</dbReference>
<proteinExistence type="predicted"/>
<dbReference type="InterPro" id="IPR011042">
    <property type="entry name" value="6-blade_b-propeller_TolB-like"/>
</dbReference>
<dbReference type="PANTHER" id="PTHR19328">
    <property type="entry name" value="HEDGEHOG-INTERACTING PROTEIN"/>
    <property type="match status" value="1"/>
</dbReference>
<dbReference type="PANTHER" id="PTHR19328:SF75">
    <property type="entry name" value="ALDOSE SUGAR DEHYDROGENASE YLII"/>
    <property type="match status" value="1"/>
</dbReference>
<dbReference type="EMBL" id="MORL01000001">
    <property type="protein sequence ID" value="OIN60952.1"/>
    <property type="molecule type" value="Genomic_DNA"/>
</dbReference>
<dbReference type="PROSITE" id="PS51257">
    <property type="entry name" value="PROKAR_LIPOPROTEIN"/>
    <property type="match status" value="1"/>
</dbReference>
<protein>
    <recommendedName>
        <fullName evidence="1">Glucose/Sorbosone dehydrogenase domain-containing protein</fullName>
    </recommendedName>
</protein>
<comment type="caution">
    <text evidence="2">The sequence shown here is derived from an EMBL/GenBank/DDBJ whole genome shotgun (WGS) entry which is preliminary data.</text>
</comment>
<organism evidence="2 3">
    <name type="scientific">Arsenicibacter rosenii</name>
    <dbReference type="NCBI Taxonomy" id="1750698"/>
    <lineage>
        <taxon>Bacteria</taxon>
        <taxon>Pseudomonadati</taxon>
        <taxon>Bacteroidota</taxon>
        <taxon>Cytophagia</taxon>
        <taxon>Cytophagales</taxon>
        <taxon>Spirosomataceae</taxon>
        <taxon>Arsenicibacter</taxon>
    </lineage>
</organism>
<dbReference type="InterPro" id="IPR011041">
    <property type="entry name" value="Quinoprot_gluc/sorb_DH_b-prop"/>
</dbReference>